<evidence type="ECO:0000256" key="1">
    <source>
        <dbReference type="SAM" id="Phobius"/>
    </source>
</evidence>
<keyword evidence="1" id="KW-1133">Transmembrane helix</keyword>
<proteinExistence type="predicted"/>
<keyword evidence="1" id="KW-0812">Transmembrane</keyword>
<evidence type="ECO:0000313" key="2">
    <source>
        <dbReference type="EMBL" id="KAG7089251.1"/>
    </source>
</evidence>
<dbReference type="KEGG" id="more:E1B28_010950"/>
<reference evidence="2" key="1">
    <citation type="journal article" date="2021" name="Genome Biol. Evol.">
        <title>The assembled and annotated genome of the fairy-ring fungus Marasmius oreades.</title>
        <authorList>
            <person name="Hiltunen M."/>
            <person name="Ament-Velasquez S.L."/>
            <person name="Johannesson H."/>
        </authorList>
    </citation>
    <scope>NUCLEOTIDE SEQUENCE</scope>
    <source>
        <strain evidence="2">03SP1</strain>
    </source>
</reference>
<dbReference type="GeneID" id="66080025"/>
<dbReference type="RefSeq" id="XP_043005721.1">
    <property type="nucleotide sequence ID" value="XM_043155937.1"/>
</dbReference>
<name>A0A9P7UQP7_9AGAR</name>
<dbReference type="EMBL" id="CM032187">
    <property type="protein sequence ID" value="KAG7089251.1"/>
    <property type="molecule type" value="Genomic_DNA"/>
</dbReference>
<organism evidence="2 3">
    <name type="scientific">Marasmius oreades</name>
    <name type="common">fairy-ring Marasmius</name>
    <dbReference type="NCBI Taxonomy" id="181124"/>
    <lineage>
        <taxon>Eukaryota</taxon>
        <taxon>Fungi</taxon>
        <taxon>Dikarya</taxon>
        <taxon>Basidiomycota</taxon>
        <taxon>Agaricomycotina</taxon>
        <taxon>Agaricomycetes</taxon>
        <taxon>Agaricomycetidae</taxon>
        <taxon>Agaricales</taxon>
        <taxon>Marasmiineae</taxon>
        <taxon>Marasmiaceae</taxon>
        <taxon>Marasmius</taxon>
    </lineage>
</organism>
<keyword evidence="3" id="KW-1185">Reference proteome</keyword>
<comment type="caution">
    <text evidence="2">The sequence shown here is derived from an EMBL/GenBank/DDBJ whole genome shotgun (WGS) entry which is preliminary data.</text>
</comment>
<evidence type="ECO:0000313" key="3">
    <source>
        <dbReference type="Proteomes" id="UP001049176"/>
    </source>
</evidence>
<dbReference type="Proteomes" id="UP001049176">
    <property type="component" value="Chromosome 7"/>
</dbReference>
<feature type="transmembrane region" description="Helical" evidence="1">
    <location>
        <begin position="31"/>
        <end position="50"/>
    </location>
</feature>
<gene>
    <name evidence="2" type="ORF">E1B28_010950</name>
</gene>
<protein>
    <submittedName>
        <fullName evidence="2">Uncharacterized protein</fullName>
    </submittedName>
</protein>
<dbReference type="OrthoDB" id="3054780at2759"/>
<keyword evidence="1" id="KW-0472">Membrane</keyword>
<accession>A0A9P7UQP7</accession>
<dbReference type="AlphaFoldDB" id="A0A9P7UQP7"/>
<sequence length="92" mass="10224">MPVFHPESSISAVPEDISAPSNESGSLMVEFLVLGGLVFTAAVAAKMWFYPYTIEDLEGRVRAVDTLIRDNTNLHLDILGDSATRFRRVLER</sequence>